<evidence type="ECO:0000313" key="1">
    <source>
        <dbReference type="EMBL" id="MEQ2189672.1"/>
    </source>
</evidence>
<dbReference type="Proteomes" id="UP001476798">
    <property type="component" value="Unassembled WGS sequence"/>
</dbReference>
<name>A0ABV0Q2A5_9TELE</name>
<reference evidence="1 2" key="1">
    <citation type="submission" date="2021-06" db="EMBL/GenBank/DDBJ databases">
        <authorList>
            <person name="Palmer J.M."/>
        </authorList>
    </citation>
    <scope>NUCLEOTIDE SEQUENCE [LARGE SCALE GENOMIC DNA]</scope>
    <source>
        <strain evidence="1 2">GA_2019</strain>
        <tissue evidence="1">Muscle</tissue>
    </source>
</reference>
<proteinExistence type="predicted"/>
<organism evidence="1 2">
    <name type="scientific">Goodea atripinnis</name>
    <dbReference type="NCBI Taxonomy" id="208336"/>
    <lineage>
        <taxon>Eukaryota</taxon>
        <taxon>Metazoa</taxon>
        <taxon>Chordata</taxon>
        <taxon>Craniata</taxon>
        <taxon>Vertebrata</taxon>
        <taxon>Euteleostomi</taxon>
        <taxon>Actinopterygii</taxon>
        <taxon>Neopterygii</taxon>
        <taxon>Teleostei</taxon>
        <taxon>Neoteleostei</taxon>
        <taxon>Acanthomorphata</taxon>
        <taxon>Ovalentaria</taxon>
        <taxon>Atherinomorphae</taxon>
        <taxon>Cyprinodontiformes</taxon>
        <taxon>Goodeidae</taxon>
        <taxon>Goodea</taxon>
    </lineage>
</organism>
<evidence type="ECO:0000313" key="2">
    <source>
        <dbReference type="Proteomes" id="UP001476798"/>
    </source>
</evidence>
<protein>
    <submittedName>
        <fullName evidence="1">Uncharacterized protein</fullName>
    </submittedName>
</protein>
<dbReference type="EMBL" id="JAHRIO010093633">
    <property type="protein sequence ID" value="MEQ2189672.1"/>
    <property type="molecule type" value="Genomic_DNA"/>
</dbReference>
<accession>A0ABV0Q2A5</accession>
<keyword evidence="2" id="KW-1185">Reference proteome</keyword>
<gene>
    <name evidence="1" type="ORF">GOODEAATRI_027697</name>
</gene>
<comment type="caution">
    <text evidence="1">The sequence shown here is derived from an EMBL/GenBank/DDBJ whole genome shotgun (WGS) entry which is preliminary data.</text>
</comment>
<sequence>MQFILKVPEKFVPHLSCCFYGCGSHVVPTVEFLKGPFSGPFLFNISRIPLAQIMGYYNIYHTYDDLIFLCHHSTLLHYSNCVQTIHEWVRQNFNNQTKPITKSSIHHLKIITRRKGFLSNQETEQVYDFFKRLDPCNSVFTGLRTRTSC</sequence>